<evidence type="ECO:0000313" key="2">
    <source>
        <dbReference type="EMBL" id="SCL23462.1"/>
    </source>
</evidence>
<name>A0A1C6S2B0_9ACTN</name>
<dbReference type="STRING" id="145854.GA0074692_1585"/>
<sequence>MNAPPARWSDVSGLLADVLAGRLGPDPATTVATSVFWLHHGTRLAGSSTTYRNQYVLVRSGRAFGACAVEAAEIDPATCADATGQPLATLLTDGPPALRLAALDAYLAEVRPHRDCPGVERVTLPAGPPEVRARARDAAVAGLLDVPPGAKVALIGVVNPLVAAIREQGGVCLPCDFNLRATQWGDPVSDSAAEVLAAADAVVATGMTLGNGSFDGILRHCREAALPLVVYAQTGSAVARAFLGSGVTALSAEPFPFSQFSADPTVLYRYRADRPPYVTVRPDAGGPS</sequence>
<accession>A0A1C6S2B0</accession>
<dbReference type="EMBL" id="FMHW01000002">
    <property type="protein sequence ID" value="SCL23462.1"/>
    <property type="molecule type" value="Genomic_DNA"/>
</dbReference>
<dbReference type="OrthoDB" id="6017773at2"/>
<keyword evidence="3" id="KW-1185">Reference proteome</keyword>
<dbReference type="AlphaFoldDB" id="A0A1C6S2B0"/>
<organism evidence="2 3">
    <name type="scientific">Micromonospora pallida</name>
    <dbReference type="NCBI Taxonomy" id="145854"/>
    <lineage>
        <taxon>Bacteria</taxon>
        <taxon>Bacillati</taxon>
        <taxon>Actinomycetota</taxon>
        <taxon>Actinomycetes</taxon>
        <taxon>Micromonosporales</taxon>
        <taxon>Micromonosporaceae</taxon>
        <taxon>Micromonospora</taxon>
    </lineage>
</organism>
<feature type="domain" description="Putative heavy-metal chelation" evidence="1">
    <location>
        <begin position="143"/>
        <end position="251"/>
    </location>
</feature>
<evidence type="ECO:0000259" key="1">
    <source>
        <dbReference type="Pfam" id="PF04016"/>
    </source>
</evidence>
<dbReference type="Proteomes" id="UP000198959">
    <property type="component" value="Unassembled WGS sequence"/>
</dbReference>
<evidence type="ECO:0000313" key="3">
    <source>
        <dbReference type="Proteomes" id="UP000198959"/>
    </source>
</evidence>
<dbReference type="InterPro" id="IPR007161">
    <property type="entry name" value="DUF364"/>
</dbReference>
<proteinExistence type="predicted"/>
<dbReference type="Pfam" id="PF04016">
    <property type="entry name" value="DUF364"/>
    <property type="match status" value="1"/>
</dbReference>
<dbReference type="SUPFAM" id="SSF159713">
    <property type="entry name" value="Dhaf3308-like"/>
    <property type="match status" value="1"/>
</dbReference>
<protein>
    <submittedName>
        <fullName evidence="2">Putative heavy-metal chelation</fullName>
    </submittedName>
</protein>
<gene>
    <name evidence="2" type="ORF">GA0074692_1585</name>
</gene>
<dbReference type="RefSeq" id="WP_091640964.1">
    <property type="nucleotide sequence ID" value="NZ_FMHW01000002.1"/>
</dbReference>
<reference evidence="3" key="1">
    <citation type="submission" date="2016-06" db="EMBL/GenBank/DDBJ databases">
        <authorList>
            <person name="Varghese N."/>
            <person name="Submissions Spin"/>
        </authorList>
    </citation>
    <scope>NUCLEOTIDE SEQUENCE [LARGE SCALE GENOMIC DNA]</scope>
    <source>
        <strain evidence="3">DSM 43817</strain>
    </source>
</reference>
<dbReference type="Gene3D" id="3.40.50.11590">
    <property type="match status" value="1"/>
</dbReference>